<name>A0ABM0H0N6_SACKO</name>
<dbReference type="Gene3D" id="1.10.720.30">
    <property type="entry name" value="SAP domain"/>
    <property type="match status" value="1"/>
</dbReference>
<dbReference type="SMART" id="SM00513">
    <property type="entry name" value="SAP"/>
    <property type="match status" value="1"/>
</dbReference>
<evidence type="ECO:0000259" key="4">
    <source>
        <dbReference type="PROSITE" id="PS50800"/>
    </source>
</evidence>
<keyword evidence="1" id="KW-0597">Phosphoprotein</keyword>
<keyword evidence="5" id="KW-1185">Reference proteome</keyword>
<dbReference type="PANTHER" id="PTHR46551">
    <property type="entry name" value="SAP DOMAIN-CONTAINING RIBONUCLEOPROTEIN"/>
    <property type="match status" value="1"/>
</dbReference>
<gene>
    <name evidence="6" type="primary">LOC100369155</name>
</gene>
<dbReference type="Proteomes" id="UP000694865">
    <property type="component" value="Unplaced"/>
</dbReference>
<dbReference type="PROSITE" id="PS50800">
    <property type="entry name" value="SAP"/>
    <property type="match status" value="1"/>
</dbReference>
<evidence type="ECO:0000256" key="1">
    <source>
        <dbReference type="ARBA" id="ARBA00022553"/>
    </source>
</evidence>
<feature type="compositionally biased region" description="Low complexity" evidence="3">
    <location>
        <begin position="178"/>
        <end position="196"/>
    </location>
</feature>
<feature type="region of interest" description="Disordered" evidence="3">
    <location>
        <begin position="39"/>
        <end position="64"/>
    </location>
</feature>
<dbReference type="RefSeq" id="XP_002741596.1">
    <property type="nucleotide sequence ID" value="XM_002741550.2"/>
</dbReference>
<comment type="similarity">
    <text evidence="2">Belongs to the SAP domain-containing ribonucleoprotein family.</text>
</comment>
<reference evidence="6" key="1">
    <citation type="submission" date="2025-08" db="UniProtKB">
        <authorList>
            <consortium name="RefSeq"/>
        </authorList>
    </citation>
    <scope>IDENTIFICATION</scope>
    <source>
        <tissue evidence="6">Testes</tissue>
    </source>
</reference>
<dbReference type="InterPro" id="IPR036361">
    <property type="entry name" value="SAP_dom_sf"/>
</dbReference>
<sequence length="273" mass="29765">MADTGVDLKKLKVPELRKLLQDKGLDSKGNKAELVQRLQSSLDQNGDAGISILDEGSTEEDDEVLEDDDVVEVEDDDDDIEDDEIEEIVKKEEVVIAAEPKKTENTEIVSTETKEKPKLIRLSIDAPPKSPTSPTIKPVISPTLKTTTEQERIAIRAQRFGAQSEDARKAARAARFGTTSPVSKSTTTTTSAIKSGSTIVSGADLDKIKKRAERFGVNVSKTAVKLNEVEQKRKRQERFGAVLSSSSKLSSGVIAGDIEAKKQKRAERFGTNS</sequence>
<dbReference type="PANTHER" id="PTHR46551:SF1">
    <property type="entry name" value="SAP DOMAIN-CONTAINING RIBONUCLEOPROTEIN"/>
    <property type="match status" value="1"/>
</dbReference>
<organism evidence="5 6">
    <name type="scientific">Saccoglossus kowalevskii</name>
    <name type="common">Acorn worm</name>
    <dbReference type="NCBI Taxonomy" id="10224"/>
    <lineage>
        <taxon>Eukaryota</taxon>
        <taxon>Metazoa</taxon>
        <taxon>Hemichordata</taxon>
        <taxon>Enteropneusta</taxon>
        <taxon>Harrimaniidae</taxon>
        <taxon>Saccoglossus</taxon>
    </lineage>
</organism>
<feature type="region of interest" description="Disordered" evidence="3">
    <location>
        <begin position="160"/>
        <end position="196"/>
    </location>
</feature>
<dbReference type="InterPro" id="IPR052240">
    <property type="entry name" value="SAP_domain_ribonucleoprotein"/>
</dbReference>
<dbReference type="InterPro" id="IPR003034">
    <property type="entry name" value="SAP_dom"/>
</dbReference>
<protein>
    <submittedName>
        <fullName evidence="6">SAP domain-containing ribonucleoprotein-like</fullName>
    </submittedName>
</protein>
<evidence type="ECO:0000313" key="5">
    <source>
        <dbReference type="Proteomes" id="UP000694865"/>
    </source>
</evidence>
<feature type="region of interest" description="Disordered" evidence="3">
    <location>
        <begin position="119"/>
        <end position="148"/>
    </location>
</feature>
<dbReference type="SUPFAM" id="SSF68906">
    <property type="entry name" value="SAP domain"/>
    <property type="match status" value="1"/>
</dbReference>
<evidence type="ECO:0000256" key="2">
    <source>
        <dbReference type="ARBA" id="ARBA00046328"/>
    </source>
</evidence>
<evidence type="ECO:0000313" key="6">
    <source>
        <dbReference type="RefSeq" id="XP_002741596.1"/>
    </source>
</evidence>
<proteinExistence type="inferred from homology"/>
<dbReference type="Pfam" id="PF02037">
    <property type="entry name" value="SAP"/>
    <property type="match status" value="1"/>
</dbReference>
<dbReference type="GeneID" id="100369155"/>
<evidence type="ECO:0000256" key="3">
    <source>
        <dbReference type="SAM" id="MobiDB-lite"/>
    </source>
</evidence>
<feature type="domain" description="SAP" evidence="4">
    <location>
        <begin position="8"/>
        <end position="42"/>
    </location>
</feature>
<feature type="region of interest" description="Disordered" evidence="3">
    <location>
        <begin position="235"/>
        <end position="273"/>
    </location>
</feature>
<accession>A0ABM0H0N6</accession>